<reference evidence="1 2" key="1">
    <citation type="journal article" date="2015" name="BMC Genomics">
        <title>Genome mining reveals unlocked bioactive potential of marine Gram-negative bacteria.</title>
        <authorList>
            <person name="Machado H."/>
            <person name="Sonnenschein E.C."/>
            <person name="Melchiorsen J."/>
            <person name="Gram L."/>
        </authorList>
    </citation>
    <scope>NUCLEOTIDE SEQUENCE [LARGE SCALE GENOMIC DNA]</scope>
    <source>
        <strain evidence="1 2">S3137</strain>
    </source>
</reference>
<dbReference type="EMBL" id="JXXZ01000006">
    <property type="protein sequence ID" value="KJZ00383.1"/>
    <property type="molecule type" value="Genomic_DNA"/>
</dbReference>
<dbReference type="AlphaFoldDB" id="A0A0F4PY83"/>
<accession>A0A0F4PY83</accession>
<dbReference type="Proteomes" id="UP000033664">
    <property type="component" value="Unassembled WGS sequence"/>
</dbReference>
<protein>
    <submittedName>
        <fullName evidence="1">Uncharacterized protein</fullName>
    </submittedName>
</protein>
<proteinExistence type="predicted"/>
<evidence type="ECO:0000313" key="2">
    <source>
        <dbReference type="Proteomes" id="UP000033664"/>
    </source>
</evidence>
<evidence type="ECO:0000313" key="1">
    <source>
        <dbReference type="EMBL" id="KJZ00383.1"/>
    </source>
</evidence>
<organism evidence="1 2">
    <name type="scientific">Pseudoalteromonas ruthenica</name>
    <dbReference type="NCBI Taxonomy" id="151081"/>
    <lineage>
        <taxon>Bacteria</taxon>
        <taxon>Pseudomonadati</taxon>
        <taxon>Pseudomonadota</taxon>
        <taxon>Gammaproteobacteria</taxon>
        <taxon>Alteromonadales</taxon>
        <taxon>Pseudoalteromonadaceae</taxon>
        <taxon>Pseudoalteromonas</taxon>
    </lineage>
</organism>
<keyword evidence="2" id="KW-1185">Reference proteome</keyword>
<comment type="caution">
    <text evidence="1">The sequence shown here is derived from an EMBL/GenBank/DDBJ whole genome shotgun (WGS) entry which is preliminary data.</text>
</comment>
<name>A0A0F4PY83_9GAMM</name>
<dbReference type="PATRIC" id="fig|151081.8.peg.2902"/>
<gene>
    <name evidence="1" type="ORF">TW72_06720</name>
</gene>
<sequence>MWVLALLAITLLVAGFVRDDYRLWGAAGLINVPLLWHRYRYGMGEQLVNPFEHIKVEEELLSVGEALFPVHEIRKVVIDTCDDKGLFQLPYNGGGQISLVFDSHYVDDLKTYIKRTIPDAQIIT</sequence>